<keyword evidence="7 12" id="KW-0479">Metal-binding</keyword>
<dbReference type="AlphaFoldDB" id="A0A5Q2TNF0"/>
<dbReference type="PANTHER" id="PTHR18968:SF13">
    <property type="entry name" value="ACETOLACTATE SYNTHASE CATALYTIC SUBUNIT, MITOCHONDRIAL"/>
    <property type="match status" value="1"/>
</dbReference>
<comment type="catalytic activity">
    <reaction evidence="11 12">
        <text>2 pyruvate + H(+) = (2S)-2-acetolactate + CO2</text>
        <dbReference type="Rhea" id="RHEA:25249"/>
        <dbReference type="ChEBI" id="CHEBI:15361"/>
        <dbReference type="ChEBI" id="CHEBI:15378"/>
        <dbReference type="ChEBI" id="CHEBI:16526"/>
        <dbReference type="ChEBI" id="CHEBI:58476"/>
        <dbReference type="EC" id="2.2.1.6"/>
    </reaction>
</comment>
<evidence type="ECO:0000259" key="13">
    <source>
        <dbReference type="Pfam" id="PF00205"/>
    </source>
</evidence>
<dbReference type="GO" id="GO:0050660">
    <property type="term" value="F:flavin adenine dinucleotide binding"/>
    <property type="evidence" value="ECO:0007669"/>
    <property type="project" value="InterPro"/>
</dbReference>
<dbReference type="KEGG" id="grc:GI584_15560"/>
<keyword evidence="9 12" id="KW-0786">Thiamine pyrophosphate</keyword>
<dbReference type="InterPro" id="IPR012000">
    <property type="entry name" value="Thiamin_PyroP_enz_cen_dom"/>
</dbReference>
<evidence type="ECO:0000256" key="10">
    <source>
        <dbReference type="ARBA" id="ARBA00023304"/>
    </source>
</evidence>
<dbReference type="EMBL" id="CP045915">
    <property type="protein sequence ID" value="QGH35380.1"/>
    <property type="molecule type" value="Genomic_DNA"/>
</dbReference>
<evidence type="ECO:0000259" key="14">
    <source>
        <dbReference type="Pfam" id="PF02775"/>
    </source>
</evidence>
<dbReference type="Gene3D" id="3.40.50.970">
    <property type="match status" value="2"/>
</dbReference>
<evidence type="ECO:0000256" key="11">
    <source>
        <dbReference type="ARBA" id="ARBA00048670"/>
    </source>
</evidence>
<dbReference type="GO" id="GO:0009097">
    <property type="term" value="P:isoleucine biosynthetic process"/>
    <property type="evidence" value="ECO:0007669"/>
    <property type="project" value="UniProtKB-UniPathway"/>
</dbReference>
<dbReference type="Pfam" id="PF02776">
    <property type="entry name" value="TPP_enzyme_N"/>
    <property type="match status" value="1"/>
</dbReference>
<dbReference type="UniPathway" id="UPA00047">
    <property type="reaction ID" value="UER00055"/>
</dbReference>
<feature type="domain" description="Thiamine pyrophosphate enzyme N-terminal TPP-binding" evidence="15">
    <location>
        <begin position="10"/>
        <end position="107"/>
    </location>
</feature>
<name>A0A5Q2TNF0_9BACI</name>
<dbReference type="NCBIfam" id="TIGR00118">
    <property type="entry name" value="acolac_lg"/>
    <property type="match status" value="1"/>
</dbReference>
<comment type="cofactor">
    <cofactor evidence="12">
        <name>Mg(2+)</name>
        <dbReference type="ChEBI" id="CHEBI:18420"/>
    </cofactor>
    <text evidence="12">Binds 1 Mg(2+) ion per subunit.</text>
</comment>
<dbReference type="CDD" id="cd02015">
    <property type="entry name" value="TPP_AHAS"/>
    <property type="match status" value="1"/>
</dbReference>
<evidence type="ECO:0000256" key="8">
    <source>
        <dbReference type="ARBA" id="ARBA00022842"/>
    </source>
</evidence>
<dbReference type="GO" id="GO:0003984">
    <property type="term" value="F:acetolactate synthase activity"/>
    <property type="evidence" value="ECO:0007669"/>
    <property type="project" value="UniProtKB-EC"/>
</dbReference>
<keyword evidence="17" id="KW-1185">Reference proteome</keyword>
<dbReference type="SUPFAM" id="SSF52518">
    <property type="entry name" value="Thiamin diphosphate-binding fold (THDP-binding)"/>
    <property type="match status" value="2"/>
</dbReference>
<evidence type="ECO:0000313" key="16">
    <source>
        <dbReference type="EMBL" id="QGH35380.1"/>
    </source>
</evidence>
<dbReference type="Pfam" id="PF00205">
    <property type="entry name" value="TPP_enzyme_M"/>
    <property type="match status" value="1"/>
</dbReference>
<dbReference type="EC" id="2.2.1.6" evidence="4 12"/>
<dbReference type="GO" id="GO:0009099">
    <property type="term" value="P:L-valine biosynthetic process"/>
    <property type="evidence" value="ECO:0007669"/>
    <property type="project" value="UniProtKB-UniPathway"/>
</dbReference>
<dbReference type="RefSeq" id="WP_153791775.1">
    <property type="nucleotide sequence ID" value="NZ_CP045915.1"/>
</dbReference>
<evidence type="ECO:0000256" key="1">
    <source>
        <dbReference type="ARBA" id="ARBA00004974"/>
    </source>
</evidence>
<evidence type="ECO:0000256" key="12">
    <source>
        <dbReference type="RuleBase" id="RU003591"/>
    </source>
</evidence>
<comment type="cofactor">
    <cofactor evidence="12">
        <name>thiamine diphosphate</name>
        <dbReference type="ChEBI" id="CHEBI:58937"/>
    </cofactor>
    <text evidence="12">Binds 1 thiamine pyrophosphate per subunit.</text>
</comment>
<feature type="domain" description="Thiamine pyrophosphate enzyme central" evidence="13">
    <location>
        <begin position="187"/>
        <end position="321"/>
    </location>
</feature>
<dbReference type="Gene3D" id="3.40.50.1220">
    <property type="entry name" value="TPP-binding domain"/>
    <property type="match status" value="1"/>
</dbReference>
<evidence type="ECO:0000256" key="7">
    <source>
        <dbReference type="ARBA" id="ARBA00022723"/>
    </source>
</evidence>
<evidence type="ECO:0000259" key="15">
    <source>
        <dbReference type="Pfam" id="PF02776"/>
    </source>
</evidence>
<keyword evidence="10 12" id="KW-0100">Branched-chain amino acid biosynthesis</keyword>
<proteinExistence type="inferred from homology"/>
<evidence type="ECO:0000256" key="4">
    <source>
        <dbReference type="ARBA" id="ARBA00013145"/>
    </source>
</evidence>
<gene>
    <name evidence="16" type="primary">ilvB</name>
    <name evidence="16" type="ORF">GI584_15560</name>
</gene>
<organism evidence="16 17">
    <name type="scientific">Gracilibacillus salitolerans</name>
    <dbReference type="NCBI Taxonomy" id="2663022"/>
    <lineage>
        <taxon>Bacteria</taxon>
        <taxon>Bacillati</taxon>
        <taxon>Bacillota</taxon>
        <taxon>Bacilli</taxon>
        <taxon>Bacillales</taxon>
        <taxon>Bacillaceae</taxon>
        <taxon>Gracilibacillus</taxon>
    </lineage>
</organism>
<dbReference type="CDD" id="cd07035">
    <property type="entry name" value="TPP_PYR_POX_like"/>
    <property type="match status" value="1"/>
</dbReference>
<dbReference type="Pfam" id="PF02775">
    <property type="entry name" value="TPP_enzyme_C"/>
    <property type="match status" value="1"/>
</dbReference>
<dbReference type="InterPro" id="IPR011766">
    <property type="entry name" value="TPP_enzyme_TPP-bd"/>
</dbReference>
<comment type="similarity">
    <text evidence="3 12">Belongs to the TPP enzyme family.</text>
</comment>
<dbReference type="GO" id="GO:0030976">
    <property type="term" value="F:thiamine pyrophosphate binding"/>
    <property type="evidence" value="ECO:0007669"/>
    <property type="project" value="UniProtKB-UniRule"/>
</dbReference>
<dbReference type="FunFam" id="3.40.50.1220:FF:000008">
    <property type="entry name" value="Acetolactate synthase"/>
    <property type="match status" value="1"/>
</dbReference>
<comment type="pathway">
    <text evidence="2 12">Amino-acid biosynthesis; L-valine biosynthesis; L-valine from pyruvate: step 1/4.</text>
</comment>
<dbReference type="GO" id="GO:0000287">
    <property type="term" value="F:magnesium ion binding"/>
    <property type="evidence" value="ECO:0007669"/>
    <property type="project" value="UniProtKB-UniRule"/>
</dbReference>
<dbReference type="SUPFAM" id="SSF52467">
    <property type="entry name" value="DHS-like NAD/FAD-binding domain"/>
    <property type="match status" value="1"/>
</dbReference>
<evidence type="ECO:0000256" key="3">
    <source>
        <dbReference type="ARBA" id="ARBA00007812"/>
    </source>
</evidence>
<dbReference type="InterPro" id="IPR029035">
    <property type="entry name" value="DHS-like_NAD/FAD-binding_dom"/>
</dbReference>
<dbReference type="GO" id="GO:0005948">
    <property type="term" value="C:acetolactate synthase complex"/>
    <property type="evidence" value="ECO:0007669"/>
    <property type="project" value="TreeGrafter"/>
</dbReference>
<keyword evidence="6 12" id="KW-0808">Transferase</keyword>
<evidence type="ECO:0000256" key="9">
    <source>
        <dbReference type="ARBA" id="ARBA00023052"/>
    </source>
</evidence>
<evidence type="ECO:0000313" key="17">
    <source>
        <dbReference type="Proteomes" id="UP000339690"/>
    </source>
</evidence>
<reference evidence="16 17" key="1">
    <citation type="submission" date="2019-11" db="EMBL/GenBank/DDBJ databases">
        <title>Gracilibacillus salitolerans sp. nov., a moderate halophile isolated from a saline soil in northwest China.</title>
        <authorList>
            <person name="Gan L."/>
        </authorList>
    </citation>
    <scope>NUCLEOTIDE SEQUENCE [LARGE SCALE GENOMIC DNA]</scope>
    <source>
        <strain evidence="16 17">SCU50</strain>
    </source>
</reference>
<protein>
    <recommendedName>
        <fullName evidence="4 12">Acetolactate synthase</fullName>
        <ecNumber evidence="4 12">2.2.1.6</ecNumber>
    </recommendedName>
</protein>
<dbReference type="InterPro" id="IPR012846">
    <property type="entry name" value="Acetolactate_synth_lsu"/>
</dbReference>
<feature type="domain" description="Thiamine pyrophosphate enzyme TPP-binding" evidence="14">
    <location>
        <begin position="377"/>
        <end position="524"/>
    </location>
</feature>
<evidence type="ECO:0000256" key="6">
    <source>
        <dbReference type="ARBA" id="ARBA00022679"/>
    </source>
</evidence>
<comment type="pathway">
    <text evidence="1 12">Amino-acid biosynthesis; L-isoleucine biosynthesis; L-isoleucine from 2-oxobutanoate: step 1/4.</text>
</comment>
<accession>A0A5Q2TNF0</accession>
<dbReference type="InterPro" id="IPR012001">
    <property type="entry name" value="Thiamin_PyroP_enz_TPP-bd_dom"/>
</dbReference>
<evidence type="ECO:0000256" key="2">
    <source>
        <dbReference type="ARBA" id="ARBA00005025"/>
    </source>
</evidence>
<evidence type="ECO:0000256" key="5">
    <source>
        <dbReference type="ARBA" id="ARBA00022605"/>
    </source>
</evidence>
<keyword evidence="8 12" id="KW-0460">Magnesium</keyword>
<dbReference type="InterPro" id="IPR039368">
    <property type="entry name" value="AHAS_TPP"/>
</dbReference>
<dbReference type="UniPathway" id="UPA00049">
    <property type="reaction ID" value="UER00059"/>
</dbReference>
<dbReference type="InterPro" id="IPR029061">
    <property type="entry name" value="THDP-binding"/>
</dbReference>
<dbReference type="InterPro" id="IPR045229">
    <property type="entry name" value="TPP_enz"/>
</dbReference>
<dbReference type="PANTHER" id="PTHR18968">
    <property type="entry name" value="THIAMINE PYROPHOSPHATE ENZYMES"/>
    <property type="match status" value="1"/>
</dbReference>
<keyword evidence="5 12" id="KW-0028">Amino-acid biosynthesis</keyword>
<dbReference type="Proteomes" id="UP000339690">
    <property type="component" value="Chromosome"/>
</dbReference>
<sequence length="561" mass="62350">MQRKHKAVRAGSYFTQSLKNIGVDTVFGSVFQSLLFKYDKDILHQQLTHEQSIIHAADGYARSTGKTGVAFITTDFGITNAITGIATAQLDSVPLLVFIQKTNSKDECLDIATLTKPISKHYFQIEHPEDFPSIIKAAGQIASTGRKGTVIIEFSNQQVEQFDSQPIHYRELYTTEKGLPSIPLPQLNKAVQQIKRARKPLLLIGGGVISSGSYHILETLISQTNIPFTSTLMGLGAIDVNHPLHLGMVGMHGTFAANRAVHRCDVLICLGVRFSDRITGKAKGFSPHSIKIQVDIDPAEVNKNIQVDIPIISDIKPVLTAMMSQLNNYDSEHWTEEVVNWRKSSPQFSSSTSKLKPDDIIRIIDQYAGKNTIVATDVGQHQMWTALHFPFRRPRQLLTSGGFGTMGYGLPAAIGAAVGKKEQTIVCFTGDGSIQMNIQELYHVARHNLNIKIIILRNGYLGMVRQWQQLFYKNKYSQVKISSPDFLTFADSFGVKGYRASNKTEAKKIIRKAFASMQPAVLDFIIEEEVNVYPIVPPGGNNTDAIDGNLDQMKRRKQNHN</sequence>